<organism evidence="2 3">
    <name type="scientific">Reichenbachiella ulvae</name>
    <dbReference type="NCBI Taxonomy" id="2980104"/>
    <lineage>
        <taxon>Bacteria</taxon>
        <taxon>Pseudomonadati</taxon>
        <taxon>Bacteroidota</taxon>
        <taxon>Cytophagia</taxon>
        <taxon>Cytophagales</taxon>
        <taxon>Reichenbachiellaceae</taxon>
        <taxon>Reichenbachiella</taxon>
    </lineage>
</organism>
<dbReference type="Pfam" id="PF04940">
    <property type="entry name" value="BLUF"/>
    <property type="match status" value="1"/>
</dbReference>
<proteinExistence type="predicted"/>
<evidence type="ECO:0000259" key="1">
    <source>
        <dbReference type="PROSITE" id="PS50925"/>
    </source>
</evidence>
<dbReference type="EMBL" id="JAOYOD010000001">
    <property type="protein sequence ID" value="MCV9386511.1"/>
    <property type="molecule type" value="Genomic_DNA"/>
</dbReference>
<reference evidence="2 3" key="1">
    <citation type="submission" date="2022-10" db="EMBL/GenBank/DDBJ databases">
        <title>Comparative genomics and taxonomic characterization of three novel marine species of genus Reichenbachiella exhibiting antioxidant and polysaccharide degradation activities.</title>
        <authorList>
            <person name="Muhammad N."/>
            <person name="Lee Y.-J."/>
            <person name="Ko J."/>
            <person name="Kim S.-G."/>
        </authorList>
    </citation>
    <scope>NUCLEOTIDE SEQUENCE [LARGE SCALE GENOMIC DNA]</scope>
    <source>
        <strain evidence="2 3">ABR2-5</strain>
    </source>
</reference>
<dbReference type="SUPFAM" id="SSF54975">
    <property type="entry name" value="Acylphosphatase/BLUF domain-like"/>
    <property type="match status" value="1"/>
</dbReference>
<evidence type="ECO:0000313" key="3">
    <source>
        <dbReference type="Proteomes" id="UP001300692"/>
    </source>
</evidence>
<sequence>METLYRLVYTSARRKDCDDKEIQNILASCKKNNPGKNITGLLIQTENRFLQVIEGDKDEVLGLSEKIKKDPRHGGVNIRFEQKVDKRLFPNWHMAFKDISKDDIQFQSKISEEDKKSYEAMMEGDISAYNDRGMNVLKTFVSM</sequence>
<dbReference type="Gene3D" id="3.30.70.100">
    <property type="match status" value="1"/>
</dbReference>
<name>A0ABT3CS25_9BACT</name>
<accession>A0ABT3CS25</accession>
<dbReference type="InterPro" id="IPR036046">
    <property type="entry name" value="Acylphosphatase-like_dom_sf"/>
</dbReference>
<gene>
    <name evidence="2" type="ORF">N7U62_07555</name>
</gene>
<dbReference type="RefSeq" id="WP_264137312.1">
    <property type="nucleotide sequence ID" value="NZ_JAOYOD010000001.1"/>
</dbReference>
<dbReference type="PROSITE" id="PS50925">
    <property type="entry name" value="BLUF"/>
    <property type="match status" value="1"/>
</dbReference>
<dbReference type="InterPro" id="IPR007024">
    <property type="entry name" value="BLUF_domain"/>
</dbReference>
<dbReference type="Proteomes" id="UP001300692">
    <property type="component" value="Unassembled WGS sequence"/>
</dbReference>
<comment type="caution">
    <text evidence="2">The sequence shown here is derived from an EMBL/GenBank/DDBJ whole genome shotgun (WGS) entry which is preliminary data.</text>
</comment>
<evidence type="ECO:0000313" key="2">
    <source>
        <dbReference type="EMBL" id="MCV9386511.1"/>
    </source>
</evidence>
<feature type="domain" description="BLUF" evidence="1">
    <location>
        <begin position="4"/>
        <end position="95"/>
    </location>
</feature>
<keyword evidence="3" id="KW-1185">Reference proteome</keyword>
<protein>
    <submittedName>
        <fullName evidence="2">BLUF domain-containing protein</fullName>
    </submittedName>
</protein>
<dbReference type="SMART" id="SM01034">
    <property type="entry name" value="BLUF"/>
    <property type="match status" value="1"/>
</dbReference>